<dbReference type="InterPro" id="IPR023365">
    <property type="entry name" value="Sortase_dom-sf"/>
</dbReference>
<dbReference type="Proteomes" id="UP000546970">
    <property type="component" value="Unassembled WGS sequence"/>
</dbReference>
<organism evidence="2 3">
    <name type="scientific">Collinsella acetigenes</name>
    <dbReference type="NCBI Taxonomy" id="2713419"/>
    <lineage>
        <taxon>Bacteria</taxon>
        <taxon>Bacillati</taxon>
        <taxon>Actinomycetota</taxon>
        <taxon>Coriobacteriia</taxon>
        <taxon>Coriobacteriales</taxon>
        <taxon>Coriobacteriaceae</taxon>
        <taxon>Collinsella</taxon>
    </lineage>
</organism>
<evidence type="ECO:0000256" key="1">
    <source>
        <dbReference type="SAM" id="SignalP"/>
    </source>
</evidence>
<dbReference type="Gene3D" id="2.40.260.10">
    <property type="entry name" value="Sortase"/>
    <property type="match status" value="1"/>
</dbReference>
<sequence>MIRTTRRAFLASCGVASLLWIGSAGIESAQRLASQLAYRQLQSKTPAAAIATPRSTSTTTSASSKGVASLLDQNKDAAGWLVVENTAVSYPLVQASPKNKDWYLHHNFWNQKDVAGCPFIDDRCTVSSQHVLVFGHHLGSTNLMFSSLASAWKGNVFQTLGSANIETVDNLVFRFKPLCALRVEKNCELVQRFEWPGAAEMRNWLSQILDQADTKAQTAQEDAHKARQVLTLATCSNAVAGQNERTLIVFSR</sequence>
<dbReference type="EMBL" id="JABBCP010000001">
    <property type="protein sequence ID" value="NMF54756.1"/>
    <property type="molecule type" value="Genomic_DNA"/>
</dbReference>
<dbReference type="SUPFAM" id="SSF63817">
    <property type="entry name" value="Sortase"/>
    <property type="match status" value="1"/>
</dbReference>
<keyword evidence="3" id="KW-1185">Reference proteome</keyword>
<feature type="chain" id="PRO_5030788571" evidence="1">
    <location>
        <begin position="30"/>
        <end position="252"/>
    </location>
</feature>
<evidence type="ECO:0000313" key="3">
    <source>
        <dbReference type="Proteomes" id="UP000546970"/>
    </source>
</evidence>
<reference evidence="2 3" key="1">
    <citation type="submission" date="2020-04" db="EMBL/GenBank/DDBJ databases">
        <title>Collinsella sp. KGMB02528 nov., an anaerobic actinobacterium isolated from human feces.</title>
        <authorList>
            <person name="Han K.-I."/>
            <person name="Eom M.K."/>
            <person name="Kim J.-S."/>
            <person name="Lee K.C."/>
            <person name="Suh M.K."/>
            <person name="Park S.-H."/>
            <person name="Lee J.H."/>
            <person name="Kang S.W."/>
            <person name="Park J.-E."/>
            <person name="Oh B.S."/>
            <person name="Yu S.Y."/>
            <person name="Choi S.-H."/>
            <person name="Lee D.H."/>
            <person name="Yoon H."/>
            <person name="Kim B.-Y."/>
            <person name="Lee J.H."/>
            <person name="Lee J.-S."/>
        </authorList>
    </citation>
    <scope>NUCLEOTIDE SEQUENCE [LARGE SCALE GENOMIC DNA]</scope>
    <source>
        <strain evidence="2 3">KGMB02528</strain>
    </source>
</reference>
<keyword evidence="1" id="KW-0732">Signal</keyword>
<dbReference type="AlphaFoldDB" id="A0A7X9UA40"/>
<dbReference type="InterPro" id="IPR009835">
    <property type="entry name" value="SrtB"/>
</dbReference>
<feature type="signal peptide" evidence="1">
    <location>
        <begin position="1"/>
        <end position="29"/>
    </location>
</feature>
<evidence type="ECO:0000313" key="2">
    <source>
        <dbReference type="EMBL" id="NMF54756.1"/>
    </source>
</evidence>
<dbReference type="CDD" id="cd05826">
    <property type="entry name" value="Sortase_B"/>
    <property type="match status" value="1"/>
</dbReference>
<accession>A0A7X9UA40</accession>
<dbReference type="RefSeq" id="WP_169276557.1">
    <property type="nucleotide sequence ID" value="NZ_JABBCP010000001.1"/>
</dbReference>
<proteinExistence type="predicted"/>
<gene>
    <name evidence="2" type="ORF">HF320_00150</name>
</gene>
<protein>
    <submittedName>
        <fullName evidence="2">Class B sortase</fullName>
    </submittedName>
</protein>
<name>A0A7X9UA40_9ACTN</name>
<comment type="caution">
    <text evidence="2">The sequence shown here is derived from an EMBL/GenBank/DDBJ whole genome shotgun (WGS) entry which is preliminary data.</text>
</comment>